<keyword evidence="2" id="KW-0808">Transferase</keyword>
<keyword evidence="4" id="KW-1185">Reference proteome</keyword>
<dbReference type="FunFam" id="3.40.50.2000:FF:000060">
    <property type="entry name" value="Glycosyltransferase"/>
    <property type="match status" value="1"/>
</dbReference>
<sequence length="331" mass="36516">MAVLSMAICKSVGLLAPSVKDSSDLDPVEFPNLKIPFTLLKSDIPEGLLHADLDDNFVRLSLEAWEADINSWGVVVNSFEEIERDLMGVFESLYANHAKAYCVGPFLLYDRLGQDQVGVEVQSYLYIKWLNEQAESSGVIYVSFGTQSHFSDQQMDEIAFGLEMVGYPFIWVVRSSTWAPPDGWNERVGRRGLVVQDWVDQRSILAHRVTGGFLSHCGWNSVLESLSMGVPLLTWPALSFSDQPLNAKFVALGLGAGLMIPQRGVGGEKIMTVGRNVICDGVKELMGGEDGRRARERAQALGSLARHAVEKGGSSNLKLDELIEQLRIKNV</sequence>
<dbReference type="PANTHER" id="PTHR48045">
    <property type="entry name" value="UDP-GLYCOSYLTRANSFERASE 72B1"/>
    <property type="match status" value="1"/>
</dbReference>
<dbReference type="Pfam" id="PF00201">
    <property type="entry name" value="UDPGT"/>
    <property type="match status" value="1"/>
</dbReference>
<dbReference type="GO" id="GO:0008194">
    <property type="term" value="F:UDP-glycosyltransferase activity"/>
    <property type="evidence" value="ECO:0007669"/>
    <property type="project" value="InterPro"/>
</dbReference>
<comment type="similarity">
    <text evidence="1">Belongs to the UDP-glycosyltransferase family.</text>
</comment>
<dbReference type="EMBL" id="CM017326">
    <property type="protein sequence ID" value="KAE8076785.1"/>
    <property type="molecule type" value="Genomic_DNA"/>
</dbReference>
<reference evidence="3 4" key="1">
    <citation type="submission" date="2019-06" db="EMBL/GenBank/DDBJ databases">
        <title>A chromosomal-level reference genome of Carpinus fangiana (Coryloideae, Betulaceae).</title>
        <authorList>
            <person name="Yang X."/>
            <person name="Wang Z."/>
            <person name="Zhang L."/>
            <person name="Hao G."/>
            <person name="Liu J."/>
            <person name="Yang Y."/>
        </authorList>
    </citation>
    <scope>NUCLEOTIDE SEQUENCE [LARGE SCALE GENOMIC DNA]</scope>
    <source>
        <strain evidence="3">Cfa_2016G</strain>
        <tissue evidence="3">Leaf</tissue>
    </source>
</reference>
<accession>A0A5N6RCM6</accession>
<dbReference type="AlphaFoldDB" id="A0A5N6RCM6"/>
<dbReference type="OrthoDB" id="5835829at2759"/>
<protein>
    <recommendedName>
        <fullName evidence="5">UDP-glycosyltransferases domain-containing protein</fullName>
    </recommendedName>
</protein>
<name>A0A5N6RCM6_9ROSI</name>
<dbReference type="Proteomes" id="UP000327013">
    <property type="component" value="Chromosome 6"/>
</dbReference>
<evidence type="ECO:0008006" key="5">
    <source>
        <dbReference type="Google" id="ProtNLM"/>
    </source>
</evidence>
<evidence type="ECO:0000256" key="2">
    <source>
        <dbReference type="ARBA" id="ARBA00022679"/>
    </source>
</evidence>
<evidence type="ECO:0000256" key="1">
    <source>
        <dbReference type="ARBA" id="ARBA00009995"/>
    </source>
</evidence>
<evidence type="ECO:0000313" key="4">
    <source>
        <dbReference type="Proteomes" id="UP000327013"/>
    </source>
</evidence>
<gene>
    <name evidence="3" type="ORF">FH972_015412</name>
</gene>
<evidence type="ECO:0000313" key="3">
    <source>
        <dbReference type="EMBL" id="KAE8076785.1"/>
    </source>
</evidence>
<dbReference type="InterPro" id="IPR002213">
    <property type="entry name" value="UDP_glucos_trans"/>
</dbReference>
<dbReference type="SUPFAM" id="SSF53756">
    <property type="entry name" value="UDP-Glycosyltransferase/glycogen phosphorylase"/>
    <property type="match status" value="1"/>
</dbReference>
<dbReference type="CDD" id="cd03784">
    <property type="entry name" value="GT1_Gtf-like"/>
    <property type="match status" value="1"/>
</dbReference>
<dbReference type="PANTHER" id="PTHR48045:SF34">
    <property type="entry name" value="ISOFLAVONE 7-O-GLUCOSYLTRANSFERASE 1-LIKE"/>
    <property type="match status" value="1"/>
</dbReference>
<proteinExistence type="inferred from homology"/>
<dbReference type="Gene3D" id="3.40.50.2000">
    <property type="entry name" value="Glycogen Phosphorylase B"/>
    <property type="match status" value="2"/>
</dbReference>
<organism evidence="3 4">
    <name type="scientific">Carpinus fangiana</name>
    <dbReference type="NCBI Taxonomy" id="176857"/>
    <lineage>
        <taxon>Eukaryota</taxon>
        <taxon>Viridiplantae</taxon>
        <taxon>Streptophyta</taxon>
        <taxon>Embryophyta</taxon>
        <taxon>Tracheophyta</taxon>
        <taxon>Spermatophyta</taxon>
        <taxon>Magnoliopsida</taxon>
        <taxon>eudicotyledons</taxon>
        <taxon>Gunneridae</taxon>
        <taxon>Pentapetalae</taxon>
        <taxon>rosids</taxon>
        <taxon>fabids</taxon>
        <taxon>Fagales</taxon>
        <taxon>Betulaceae</taxon>
        <taxon>Carpinus</taxon>
    </lineage>
</organism>